<keyword evidence="1" id="KW-0472">Membrane</keyword>
<dbReference type="Proteomes" id="UP001235133">
    <property type="component" value="Unassembled WGS sequence"/>
</dbReference>
<organism evidence="2 3">
    <name type="scientific">Microbacterium psychrotolerans</name>
    <dbReference type="NCBI Taxonomy" id="3068321"/>
    <lineage>
        <taxon>Bacteria</taxon>
        <taxon>Bacillati</taxon>
        <taxon>Actinomycetota</taxon>
        <taxon>Actinomycetes</taxon>
        <taxon>Micrococcales</taxon>
        <taxon>Microbacteriaceae</taxon>
        <taxon>Microbacterium</taxon>
    </lineage>
</organism>
<evidence type="ECO:0000256" key="1">
    <source>
        <dbReference type="SAM" id="Phobius"/>
    </source>
</evidence>
<feature type="transmembrane region" description="Helical" evidence="1">
    <location>
        <begin position="12"/>
        <end position="30"/>
    </location>
</feature>
<feature type="transmembrane region" description="Helical" evidence="1">
    <location>
        <begin position="89"/>
        <end position="108"/>
    </location>
</feature>
<keyword evidence="1" id="KW-0812">Transmembrane</keyword>
<accession>A0ABU0YYM1</accession>
<keyword evidence="3" id="KW-1185">Reference proteome</keyword>
<dbReference type="InterPro" id="IPR046740">
    <property type="entry name" value="DUF6790"/>
</dbReference>
<evidence type="ECO:0000313" key="3">
    <source>
        <dbReference type="Proteomes" id="UP001235133"/>
    </source>
</evidence>
<feature type="transmembrane region" description="Helical" evidence="1">
    <location>
        <begin position="152"/>
        <end position="172"/>
    </location>
</feature>
<comment type="caution">
    <text evidence="2">The sequence shown here is derived from an EMBL/GenBank/DDBJ whole genome shotgun (WGS) entry which is preliminary data.</text>
</comment>
<feature type="transmembrane region" description="Helical" evidence="1">
    <location>
        <begin position="120"/>
        <end position="140"/>
    </location>
</feature>
<protein>
    <submittedName>
        <fullName evidence="2">Uncharacterized protein</fullName>
    </submittedName>
</protein>
<sequence length="194" mass="21275">MEAVIENVITLVLSNFTVTLFLLGLVTAGIGMLRTRRRRGRLAAQDVWEKLLNHFLLLSVGVSYLYNFVMHSVFGDFTAEIIGWDQSPFQLEVAFASLGFAAVGFLAFPSRQGWMVKLAALLGPALFLWGAAAGHIYQIATTGNQAQGNAGSILYTDVLLPVVGFVFLWGYVASARRERADLDRDDEAADMVRA</sequence>
<evidence type="ECO:0000313" key="2">
    <source>
        <dbReference type="EMBL" id="MDQ7876843.1"/>
    </source>
</evidence>
<dbReference type="Pfam" id="PF20589">
    <property type="entry name" value="DUF6790"/>
    <property type="match status" value="1"/>
</dbReference>
<name>A0ABU0YYM1_9MICO</name>
<dbReference type="RefSeq" id="WP_308866245.1">
    <property type="nucleotide sequence ID" value="NZ_JAVFWO010000001.1"/>
</dbReference>
<dbReference type="EMBL" id="JAVFWO010000001">
    <property type="protein sequence ID" value="MDQ7876843.1"/>
    <property type="molecule type" value="Genomic_DNA"/>
</dbReference>
<proteinExistence type="predicted"/>
<feature type="transmembrane region" description="Helical" evidence="1">
    <location>
        <begin position="51"/>
        <end position="69"/>
    </location>
</feature>
<keyword evidence="1" id="KW-1133">Transmembrane helix</keyword>
<gene>
    <name evidence="2" type="ORF">Q9R08_02530</name>
</gene>
<reference evidence="2 3" key="1">
    <citation type="submission" date="2023-08" db="EMBL/GenBank/DDBJ databases">
        <title>Microbacterium psychrotolerans sp. nov., a psychrotolerant bacterium isolated from soil in Heilongjiang Province, China.</title>
        <authorList>
            <person name="An P."/>
            <person name="Zhao D."/>
            <person name="Xiang H."/>
        </authorList>
    </citation>
    <scope>NUCLEOTIDE SEQUENCE [LARGE SCALE GENOMIC DNA]</scope>
    <source>
        <strain evidence="2 3">QXD-8</strain>
    </source>
</reference>